<proteinExistence type="predicted"/>
<dbReference type="OrthoDB" id="5192284at2"/>
<protein>
    <recommendedName>
        <fullName evidence="3">PKD domain-containing protein</fullName>
    </recommendedName>
</protein>
<dbReference type="EMBL" id="SDPU01000035">
    <property type="protein sequence ID" value="RYU09667.1"/>
    <property type="molecule type" value="Genomic_DNA"/>
</dbReference>
<reference evidence="1 2" key="1">
    <citation type="submission" date="2019-01" db="EMBL/GenBank/DDBJ databases">
        <title>Nocardioides guangzhouensis sp. nov., an actinobacterium isolated from soil.</title>
        <authorList>
            <person name="Fu Y."/>
            <person name="Cai Y."/>
            <person name="Lin Z."/>
            <person name="Chen P."/>
        </authorList>
    </citation>
    <scope>NUCLEOTIDE SEQUENCE [LARGE SCALE GENOMIC DNA]</scope>
    <source>
        <strain evidence="1 2">NBRC 105384</strain>
    </source>
</reference>
<evidence type="ECO:0000313" key="2">
    <source>
        <dbReference type="Proteomes" id="UP000291189"/>
    </source>
</evidence>
<sequence length="118" mass="12778">MNFATIFYAEPETFARTITLLGQRVEVEATPSTYIWHHGDGTSTQTSTPGARFPAKDVIHEYTDAHVTVMPSVDVTYAARFRVNGGAWQDIPETVTISGPAGSLRIAEATAVLSGSYE</sequence>
<organism evidence="1 2">
    <name type="scientific">Nocardioides iriomotensis</name>
    <dbReference type="NCBI Taxonomy" id="715784"/>
    <lineage>
        <taxon>Bacteria</taxon>
        <taxon>Bacillati</taxon>
        <taxon>Actinomycetota</taxon>
        <taxon>Actinomycetes</taxon>
        <taxon>Propionibacteriales</taxon>
        <taxon>Nocardioidaceae</taxon>
        <taxon>Nocardioides</taxon>
    </lineage>
</organism>
<name>A0A4Q5IUP2_9ACTN</name>
<dbReference type="RefSeq" id="WP_129989432.1">
    <property type="nucleotide sequence ID" value="NZ_SDPU01000035.1"/>
</dbReference>
<evidence type="ECO:0000313" key="1">
    <source>
        <dbReference type="EMBL" id="RYU09667.1"/>
    </source>
</evidence>
<dbReference type="AlphaFoldDB" id="A0A4Q5IUP2"/>
<dbReference type="Proteomes" id="UP000291189">
    <property type="component" value="Unassembled WGS sequence"/>
</dbReference>
<accession>A0A4Q5IUP2</accession>
<gene>
    <name evidence="1" type="ORF">ETU37_21820</name>
</gene>
<evidence type="ECO:0008006" key="3">
    <source>
        <dbReference type="Google" id="ProtNLM"/>
    </source>
</evidence>
<comment type="caution">
    <text evidence="1">The sequence shown here is derived from an EMBL/GenBank/DDBJ whole genome shotgun (WGS) entry which is preliminary data.</text>
</comment>
<keyword evidence="2" id="KW-1185">Reference proteome</keyword>